<dbReference type="EMBL" id="CQAW01000020">
    <property type="protein sequence ID" value="CNI18464.1"/>
    <property type="molecule type" value="Genomic_DNA"/>
</dbReference>
<name>A0A0T9QN79_9GAMM</name>
<keyword evidence="2" id="KW-1185">Reference proteome</keyword>
<proteinExistence type="predicted"/>
<organism evidence="1 2">
    <name type="scientific">Yersinia thracica</name>
    <dbReference type="NCBI Taxonomy" id="2890319"/>
    <lineage>
        <taxon>Bacteria</taxon>
        <taxon>Pseudomonadati</taxon>
        <taxon>Pseudomonadota</taxon>
        <taxon>Gammaproteobacteria</taxon>
        <taxon>Enterobacterales</taxon>
        <taxon>Yersiniaceae</taxon>
        <taxon>Yersinia</taxon>
    </lineage>
</organism>
<sequence length="292" mass="35471">MGNESDQFKGVNSSELRECYFYITYLIESKIILRHYMKENDNPEDICIYINEKIRRHYNHDVFEMNNFVTEMVYECKKSILPLSEFDWIKNDSRICLWMWYKCLSPYRENIVLYTYPDENSRFNKIIDYFDRFNLSEHGKKNYMDSYKNDWGNIFKQKKPLSLLDEKSEEECTHIWNYLSKEKYGINKIFIPINQGERYLAIIGYFDCICNTPDKKENLERKINALLSQRRHRQKKGQNNVNKHFYLKKETDLRLKTMLKDSGKTLDVFINDLLEQEYKIKYNASKIEKHKT</sequence>
<dbReference type="AlphaFoldDB" id="A0A0T9QN79"/>
<reference evidence="2" key="1">
    <citation type="submission" date="2015-03" db="EMBL/GenBank/DDBJ databases">
        <authorList>
            <consortium name="Pathogen Informatics"/>
            <person name="Murphy D."/>
        </authorList>
    </citation>
    <scope>NUCLEOTIDE SEQUENCE [LARGE SCALE GENOMIC DNA]</scope>
    <source>
        <strain evidence="2">IP6945</strain>
    </source>
</reference>
<evidence type="ECO:0000313" key="1">
    <source>
        <dbReference type="EMBL" id="CNI18464.1"/>
    </source>
</evidence>
<protein>
    <submittedName>
        <fullName evidence="1">Uncharacterized protein</fullName>
    </submittedName>
</protein>
<evidence type="ECO:0000313" key="2">
    <source>
        <dbReference type="Proteomes" id="UP000041882"/>
    </source>
</evidence>
<accession>A0A0T9QN79</accession>
<dbReference type="RefSeq" id="WP_050115928.1">
    <property type="nucleotide sequence ID" value="NZ_CQAW01000020.1"/>
</dbReference>
<dbReference type="Proteomes" id="UP000041882">
    <property type="component" value="Unassembled WGS sequence"/>
</dbReference>
<gene>
    <name evidence="1" type="ORF">ERS008472_03453</name>
</gene>